<reference evidence="1 2" key="1">
    <citation type="submission" date="2016-06" db="EMBL/GenBank/DDBJ databases">
        <authorList>
            <person name="Kjaerup R.B."/>
            <person name="Dalgaard T.S."/>
            <person name="Juul-Madsen H.R."/>
        </authorList>
    </citation>
    <scope>NUCLEOTIDE SEQUENCE [LARGE SCALE GENOMIC DNA]</scope>
    <source>
        <strain evidence="1 2">DSM 16361</strain>
    </source>
</reference>
<dbReference type="AlphaFoldDB" id="A0A238D2U9"/>
<gene>
    <name evidence="1" type="ORF">THIARS_60309</name>
</gene>
<dbReference type="EMBL" id="FLMQ01000055">
    <property type="protein sequence ID" value="SBP87596.1"/>
    <property type="molecule type" value="Genomic_DNA"/>
</dbReference>
<protein>
    <submittedName>
        <fullName evidence="1">Uncharacterized protein</fullName>
    </submittedName>
</protein>
<organism evidence="1 2">
    <name type="scientific">Thiomonas delicata</name>
    <name type="common">Thiomonas cuprina</name>
    <dbReference type="NCBI Taxonomy" id="364030"/>
    <lineage>
        <taxon>Bacteria</taxon>
        <taxon>Pseudomonadati</taxon>
        <taxon>Pseudomonadota</taxon>
        <taxon>Betaproteobacteria</taxon>
        <taxon>Burkholderiales</taxon>
        <taxon>Thiomonas</taxon>
    </lineage>
</organism>
<evidence type="ECO:0000313" key="1">
    <source>
        <dbReference type="EMBL" id="SBP87596.1"/>
    </source>
</evidence>
<name>A0A238D2U9_THIDL</name>
<sequence>MVRRLIRPAVFVASTSNRPRSKAVNGTDMLIGYRSGLALEPIIIIWRRVPAIAVYQTIAPTCPLRTTFASFVLAPVPI</sequence>
<keyword evidence="2" id="KW-1185">Reference proteome</keyword>
<dbReference type="Proteomes" id="UP000214566">
    <property type="component" value="Unassembled WGS sequence"/>
</dbReference>
<proteinExistence type="predicted"/>
<evidence type="ECO:0000313" key="2">
    <source>
        <dbReference type="Proteomes" id="UP000214566"/>
    </source>
</evidence>
<accession>A0A238D2U9</accession>